<name>A0A8T2SR51_CERRI</name>
<dbReference type="EMBL" id="CM035423">
    <property type="protein sequence ID" value="KAH7366395.1"/>
    <property type="molecule type" value="Genomic_DNA"/>
</dbReference>
<comment type="caution">
    <text evidence="1">The sequence shown here is derived from an EMBL/GenBank/DDBJ whole genome shotgun (WGS) entry which is preliminary data.</text>
</comment>
<sequence length="225" mass="25181">MSDESVSEERMCACESVGFKYRNYGSVLQMVEARVVLGERIDEMEMGLFQRRAQGKTMFASVRQRKSLRIQGCLPPCLHLETDGHSKLPIGCQRLFSSSLRCIRPMLLMSSGSWDCQHSRSCPASKSAQDGLLKQTAEGNESYGSCSFSVLSSGRRSLPQASAREKQGLVVTDSRHNLGLHAAGFLERQRIITIGFFRLTKEFGRKLCIRHPSHCSHPSLVFLLH</sequence>
<reference evidence="1" key="1">
    <citation type="submission" date="2021-08" db="EMBL/GenBank/DDBJ databases">
        <title>WGS assembly of Ceratopteris richardii.</title>
        <authorList>
            <person name="Marchant D.B."/>
            <person name="Chen G."/>
            <person name="Jenkins J."/>
            <person name="Shu S."/>
            <person name="Leebens-Mack J."/>
            <person name="Grimwood J."/>
            <person name="Schmutz J."/>
            <person name="Soltis P."/>
            <person name="Soltis D."/>
            <person name="Chen Z.-H."/>
        </authorList>
    </citation>
    <scope>NUCLEOTIDE SEQUENCE</scope>
    <source>
        <strain evidence="1">Whitten #5841</strain>
        <tissue evidence="1">Leaf</tissue>
    </source>
</reference>
<evidence type="ECO:0000313" key="1">
    <source>
        <dbReference type="EMBL" id="KAH7366395.1"/>
    </source>
</evidence>
<dbReference type="AlphaFoldDB" id="A0A8T2SR51"/>
<organism evidence="1 2">
    <name type="scientific">Ceratopteris richardii</name>
    <name type="common">Triangle waterfern</name>
    <dbReference type="NCBI Taxonomy" id="49495"/>
    <lineage>
        <taxon>Eukaryota</taxon>
        <taxon>Viridiplantae</taxon>
        <taxon>Streptophyta</taxon>
        <taxon>Embryophyta</taxon>
        <taxon>Tracheophyta</taxon>
        <taxon>Polypodiopsida</taxon>
        <taxon>Polypodiidae</taxon>
        <taxon>Polypodiales</taxon>
        <taxon>Pteridineae</taxon>
        <taxon>Pteridaceae</taxon>
        <taxon>Parkerioideae</taxon>
        <taxon>Ceratopteris</taxon>
    </lineage>
</organism>
<dbReference type="Proteomes" id="UP000825935">
    <property type="component" value="Chromosome 18"/>
</dbReference>
<evidence type="ECO:0000313" key="2">
    <source>
        <dbReference type="Proteomes" id="UP000825935"/>
    </source>
</evidence>
<accession>A0A8T2SR51</accession>
<proteinExistence type="predicted"/>
<protein>
    <submittedName>
        <fullName evidence="1">Uncharacterized protein</fullName>
    </submittedName>
</protein>
<gene>
    <name evidence="1" type="ORF">KP509_18G076400</name>
</gene>
<keyword evidence="2" id="KW-1185">Reference proteome</keyword>